<evidence type="ECO:0000259" key="11">
    <source>
        <dbReference type="Pfam" id="PF07819"/>
    </source>
</evidence>
<evidence type="ECO:0000313" key="14">
    <source>
        <dbReference type="RefSeq" id="XP_049310569.1"/>
    </source>
</evidence>
<dbReference type="RefSeq" id="XP_049310568.1">
    <property type="nucleotide sequence ID" value="XM_049454611.1"/>
</dbReference>
<comment type="function">
    <text evidence="10">Involved in inositol deacylation of GPI-anchored proteins which plays important roles in the quality control and ER-associated degradation of GPI-anchored proteins.</text>
</comment>
<evidence type="ECO:0000256" key="10">
    <source>
        <dbReference type="RuleBase" id="RU365011"/>
    </source>
</evidence>
<sequence>MLKHFLVVIIAISAGSFLYGIYNYNVEIESNACQMTYMFAPPQFSRIDFEENDKFRNYGLYYYNEGRISIEVHKTQFTGAPVIFVPGNGGSYKQVRSLASVALRKARDSATGIHLDYFTIDYNEELSALYGDYLERQTLYLKTCIKIVLKLYKSTEQAAKVIIVGHSMGAVVAQAVLRDSEFSKFINTIVSLSSPINKPILVLDEKIHAFYKSINKNISVGRSSLKLNKNSNFCCATCSRFLMSNHTNNEDKNLKNVLIITIGGGNRDVLVPPGFTISKYSDIHAMTMSIPKVWLSCDHLSAVWCLQLVQVINRYMFDISASDKQNFVYFTKDRIRREQAALTHFVKLNIIQSKEINIEQEGRHNSIWREDTLRVFSKAFKEGSKSNFIQLIPLRRHKKHTKLCIDVTQLEPDDFLFGCTVKSRFNNDSFCQDKVSLSHNFQILPSIKNKMRSVAILDINNLKKTYVNWTHVGFFVRASRKPKMYNVDMFNPAERNMVFKLPRWSTFQKTILVNESSQGTLYYKLLVQGIEETFPTIELRIVPLSCIGDLNSIIIKMCIPWAPGFNKYQIIRDPSAEVFYVNVPVSSPIGYNSSMNPISLEIFLDPLCRYQISYKFSIVGTMSRIAQQFWHWLPSHLTAVILVILKNQISKFHDESSTKGIRPYHGYFQYASLYLITGCRVLSKFLTHNDDNESGGDFSIYPAVIIHGTAIVLSILLVFSVWTAIILNAYGLSKLINWFLLRSVLLPIADTFPILFAAFLISLAIRTCGTVALIITCALYLLLISNAYSDYLENWLLKTAVSLHAKVRSFYDKQNGISTTPTTGISSDTTSLMSLIRCDGMNNFSFHLSLFNLLIIMTGLNSMTFVAWVKDHRIVSLGTDPSLLPTVIVISSLGLLWRLKSPKKIFSFRIGYRIASLLIYMGAGACIIYCQDALYKLNYLIAGTFVLITGMELLGQCYKKFSL</sequence>
<feature type="transmembrane region" description="Helical" evidence="10">
    <location>
        <begin position="937"/>
        <end position="955"/>
    </location>
</feature>
<feature type="transmembrane region" description="Helical" evidence="10">
    <location>
        <begin position="771"/>
        <end position="788"/>
    </location>
</feature>
<organism evidence="12 14">
    <name type="scientific">Bactrocera dorsalis</name>
    <name type="common">Oriental fruit fly</name>
    <name type="synonym">Dacus dorsalis</name>
    <dbReference type="NCBI Taxonomy" id="27457"/>
    <lineage>
        <taxon>Eukaryota</taxon>
        <taxon>Metazoa</taxon>
        <taxon>Ecdysozoa</taxon>
        <taxon>Arthropoda</taxon>
        <taxon>Hexapoda</taxon>
        <taxon>Insecta</taxon>
        <taxon>Pterygota</taxon>
        <taxon>Neoptera</taxon>
        <taxon>Endopterygota</taxon>
        <taxon>Diptera</taxon>
        <taxon>Brachycera</taxon>
        <taxon>Muscomorpha</taxon>
        <taxon>Tephritoidea</taxon>
        <taxon>Tephritidae</taxon>
        <taxon>Bactrocera</taxon>
        <taxon>Bactrocera</taxon>
    </lineage>
</organism>
<evidence type="ECO:0000256" key="5">
    <source>
        <dbReference type="ARBA" id="ARBA00022801"/>
    </source>
</evidence>
<keyword evidence="4 10" id="KW-0812">Transmembrane</keyword>
<keyword evidence="6 10" id="KW-0256">Endoplasmic reticulum</keyword>
<comment type="similarity">
    <text evidence="2 10">Belongs to the GPI inositol-deacylase family.</text>
</comment>
<dbReference type="RefSeq" id="XP_049310569.1">
    <property type="nucleotide sequence ID" value="XM_049454612.1"/>
</dbReference>
<feature type="transmembrane region" description="Helical" evidence="10">
    <location>
        <begin position="703"/>
        <end position="727"/>
    </location>
</feature>
<evidence type="ECO:0000256" key="2">
    <source>
        <dbReference type="ARBA" id="ARBA00006931"/>
    </source>
</evidence>
<dbReference type="SUPFAM" id="SSF53474">
    <property type="entry name" value="alpha/beta-Hydrolases"/>
    <property type="match status" value="1"/>
</dbReference>
<evidence type="ECO:0000256" key="7">
    <source>
        <dbReference type="ARBA" id="ARBA00022927"/>
    </source>
</evidence>
<name>A0ABM3JMV8_BACDO</name>
<evidence type="ECO:0000256" key="9">
    <source>
        <dbReference type="ARBA" id="ARBA00023136"/>
    </source>
</evidence>
<keyword evidence="5 10" id="KW-0378">Hydrolase</keyword>
<evidence type="ECO:0000313" key="12">
    <source>
        <dbReference type="Proteomes" id="UP001652620"/>
    </source>
</evidence>
<dbReference type="EC" id="3.1.-.-" evidence="10"/>
<keyword evidence="9 10" id="KW-0472">Membrane</keyword>
<evidence type="ECO:0000256" key="6">
    <source>
        <dbReference type="ARBA" id="ARBA00022824"/>
    </source>
</evidence>
<comment type="subcellular location">
    <subcellularLocation>
        <location evidence="1">Endoplasmic reticulum membrane</location>
        <topology evidence="1">Multi-pass membrane protein</topology>
    </subcellularLocation>
</comment>
<evidence type="ECO:0000256" key="1">
    <source>
        <dbReference type="ARBA" id="ARBA00004477"/>
    </source>
</evidence>
<keyword evidence="3 10" id="KW-0813">Transport</keyword>
<dbReference type="InterPro" id="IPR029058">
    <property type="entry name" value="AB_hydrolase_fold"/>
</dbReference>
<keyword evidence="7 10" id="KW-0653">Protein transport</keyword>
<evidence type="ECO:0000256" key="4">
    <source>
        <dbReference type="ARBA" id="ARBA00022692"/>
    </source>
</evidence>
<dbReference type="GeneID" id="105228186"/>
<gene>
    <name evidence="13 14" type="primary">LOC105228186</name>
</gene>
<dbReference type="Pfam" id="PF07819">
    <property type="entry name" value="PGAP1"/>
    <property type="match status" value="1"/>
</dbReference>
<accession>A0ABM3JMV8</accession>
<dbReference type="PANTHER" id="PTHR15495">
    <property type="entry name" value="NEGATIVE REGULATOR OF VESICLE FORMATION-RELATED"/>
    <property type="match status" value="1"/>
</dbReference>
<keyword evidence="12" id="KW-1185">Reference proteome</keyword>
<proteinExistence type="inferred from homology"/>
<evidence type="ECO:0000256" key="3">
    <source>
        <dbReference type="ARBA" id="ARBA00022448"/>
    </source>
</evidence>
<dbReference type="InterPro" id="IPR012908">
    <property type="entry name" value="PGAP1-ab_dom-like"/>
</dbReference>
<protein>
    <recommendedName>
        <fullName evidence="10">GPI inositol-deacylase</fullName>
        <ecNumber evidence="10">3.1.-.-</ecNumber>
    </recommendedName>
</protein>
<dbReference type="PANTHER" id="PTHR15495:SF7">
    <property type="entry name" value="GPI INOSITOL-DEACYLASE"/>
    <property type="match status" value="1"/>
</dbReference>
<dbReference type="Proteomes" id="UP001652620">
    <property type="component" value="Chromosome 4"/>
</dbReference>
<feature type="domain" description="GPI inositol-deacylase PGAP1-like alpha/beta" evidence="11">
    <location>
        <begin position="77"/>
        <end position="318"/>
    </location>
</feature>
<reference evidence="13 14" key="1">
    <citation type="submission" date="2025-05" db="UniProtKB">
        <authorList>
            <consortium name="RefSeq"/>
        </authorList>
    </citation>
    <scope>IDENTIFICATION</scope>
    <source>
        <tissue evidence="13 14">Adult</tissue>
    </source>
</reference>
<dbReference type="InterPro" id="IPR039529">
    <property type="entry name" value="PGAP1/BST1"/>
</dbReference>
<feature type="transmembrane region" description="Helical" evidence="10">
    <location>
        <begin position="881"/>
        <end position="899"/>
    </location>
</feature>
<feature type="transmembrane region" description="Helical" evidence="10">
    <location>
        <begin position="850"/>
        <end position="869"/>
    </location>
</feature>
<evidence type="ECO:0000256" key="8">
    <source>
        <dbReference type="ARBA" id="ARBA00022989"/>
    </source>
</evidence>
<feature type="transmembrane region" description="Helical" evidence="10">
    <location>
        <begin position="911"/>
        <end position="931"/>
    </location>
</feature>
<feature type="transmembrane region" description="Helical" evidence="10">
    <location>
        <begin position="739"/>
        <end position="765"/>
    </location>
</feature>
<keyword evidence="8 10" id="KW-1133">Transmembrane helix</keyword>
<evidence type="ECO:0000313" key="13">
    <source>
        <dbReference type="RefSeq" id="XP_049310568.1"/>
    </source>
</evidence>
<dbReference type="Pfam" id="PF24660">
    <property type="entry name" value="PGAP1_3rd"/>
    <property type="match status" value="1"/>
</dbReference>
<dbReference type="Gene3D" id="3.40.50.1820">
    <property type="entry name" value="alpha/beta hydrolase"/>
    <property type="match status" value="1"/>
</dbReference>